<sequence>MYVSGVGIFEDDLSEDIKFDFQNLISDGYSLEKATSILISKYVPSLRKYEENVFWIALAAIQWEMGRLEPLVKEKAINIIDNKSDLKRWWREPELKEKREKVLKNLKEKLLSPNSKI</sequence>
<gene>
    <name evidence="1" type="ORF">CN596_22595</name>
</gene>
<evidence type="ECO:0000313" key="1">
    <source>
        <dbReference type="EMBL" id="PEN50642.1"/>
    </source>
</evidence>
<protein>
    <submittedName>
        <fullName evidence="1">Uncharacterized protein</fullName>
    </submittedName>
</protein>
<organism evidence="1 2">
    <name type="scientific">Bacillus toyonensis</name>
    <dbReference type="NCBI Taxonomy" id="155322"/>
    <lineage>
        <taxon>Bacteria</taxon>
        <taxon>Bacillati</taxon>
        <taxon>Bacillota</taxon>
        <taxon>Bacilli</taxon>
        <taxon>Bacillales</taxon>
        <taxon>Bacillaceae</taxon>
        <taxon>Bacillus</taxon>
        <taxon>Bacillus cereus group</taxon>
    </lineage>
</organism>
<evidence type="ECO:0000313" key="2">
    <source>
        <dbReference type="Proteomes" id="UP000220934"/>
    </source>
</evidence>
<dbReference type="RefSeq" id="WP_000289512.1">
    <property type="nucleotide sequence ID" value="NZ_CP036054.1"/>
</dbReference>
<dbReference type="EMBL" id="NUAJ01000025">
    <property type="protein sequence ID" value="PEN50642.1"/>
    <property type="molecule type" value="Genomic_DNA"/>
</dbReference>
<name>A0AB36SGU2_9BACI</name>
<dbReference type="AlphaFoldDB" id="A0AB36SGU2"/>
<reference evidence="1 2" key="1">
    <citation type="submission" date="2017-09" db="EMBL/GenBank/DDBJ databases">
        <title>Large-scale bioinformatics analysis of Bacillus genomes uncovers conserved roles of natural products in bacterial physiology.</title>
        <authorList>
            <consortium name="Agbiome Team Llc"/>
            <person name="Bleich R.M."/>
            <person name="Kirk G.J."/>
            <person name="Santa Maria K.C."/>
            <person name="Allen S.E."/>
            <person name="Farag S."/>
            <person name="Shank E.A."/>
            <person name="Bowers A."/>
        </authorList>
    </citation>
    <scope>NUCLEOTIDE SEQUENCE [LARGE SCALE GENOMIC DNA]</scope>
    <source>
        <strain evidence="1 2">AFS027958</strain>
    </source>
</reference>
<accession>A0AB36SGU2</accession>
<comment type="caution">
    <text evidence="1">The sequence shown here is derived from an EMBL/GenBank/DDBJ whole genome shotgun (WGS) entry which is preliminary data.</text>
</comment>
<proteinExistence type="predicted"/>
<dbReference type="Proteomes" id="UP000220934">
    <property type="component" value="Unassembled WGS sequence"/>
</dbReference>